<accession>A0A1D3CZA9</accession>
<evidence type="ECO:0000256" key="2">
    <source>
        <dbReference type="ARBA" id="ARBA00001946"/>
    </source>
</evidence>
<dbReference type="PROSITE" id="PS00710">
    <property type="entry name" value="PGM_PMM"/>
    <property type="match status" value="1"/>
</dbReference>
<dbReference type="InterPro" id="IPR005225">
    <property type="entry name" value="Small_GTP-bd"/>
</dbReference>
<name>A0A1D3CZA9_9EIME</name>
<evidence type="ECO:0000259" key="22">
    <source>
        <dbReference type="Pfam" id="PF02878"/>
    </source>
</evidence>
<comment type="caution">
    <text evidence="25">The sequence shown here is derived from an EMBL/GenBank/DDBJ whole genome shotgun (WGS) entry which is preliminary data.</text>
</comment>
<dbReference type="InterPro" id="IPR006689">
    <property type="entry name" value="Small_GTPase_ARF/SAR"/>
</dbReference>
<dbReference type="Pfam" id="PF02879">
    <property type="entry name" value="PGM_PMM_II"/>
    <property type="match status" value="1"/>
</dbReference>
<comment type="catalytic activity">
    <reaction evidence="1">
        <text>alpha-D-glucose 1-phosphate = alpha-D-glucose 6-phosphate</text>
        <dbReference type="Rhea" id="RHEA:23536"/>
        <dbReference type="ChEBI" id="CHEBI:58225"/>
        <dbReference type="ChEBI" id="CHEBI:58601"/>
        <dbReference type="EC" id="5.4.2.2"/>
    </reaction>
</comment>
<dbReference type="EC" id="5.4.2.2" evidence="6"/>
<comment type="cofactor">
    <cofactor evidence="2">
        <name>Mg(2+)</name>
        <dbReference type="ChEBI" id="CHEBI:18420"/>
    </cofactor>
</comment>
<evidence type="ECO:0000256" key="6">
    <source>
        <dbReference type="ARBA" id="ARBA00012728"/>
    </source>
</evidence>
<dbReference type="AlphaFoldDB" id="A0A1D3CZA9"/>
<dbReference type="InterPro" id="IPR005841">
    <property type="entry name" value="Alpha-D-phosphohexomutase_SF"/>
</dbReference>
<evidence type="ECO:0000256" key="12">
    <source>
        <dbReference type="ARBA" id="ARBA00022842"/>
    </source>
</evidence>
<dbReference type="FunFam" id="3.40.50.300:FF:003500">
    <property type="entry name" value="ADP-ribosylation factor 1"/>
    <property type="match status" value="1"/>
</dbReference>
<dbReference type="GO" id="GO:0005829">
    <property type="term" value="C:cytosol"/>
    <property type="evidence" value="ECO:0007669"/>
    <property type="project" value="TreeGrafter"/>
</dbReference>
<dbReference type="Proteomes" id="UP000095192">
    <property type="component" value="Unassembled WGS sequence"/>
</dbReference>
<evidence type="ECO:0000256" key="21">
    <source>
        <dbReference type="SAM" id="SignalP"/>
    </source>
</evidence>
<dbReference type="Pfam" id="PF00025">
    <property type="entry name" value="Arf"/>
    <property type="match status" value="1"/>
</dbReference>
<dbReference type="GO" id="GO:0015031">
    <property type="term" value="P:protein transport"/>
    <property type="evidence" value="ECO:0007669"/>
    <property type="project" value="UniProtKB-KW"/>
</dbReference>
<dbReference type="SMART" id="SM00177">
    <property type="entry name" value="ARF"/>
    <property type="match status" value="1"/>
</dbReference>
<keyword evidence="13" id="KW-0931">ER-Golgi transport</keyword>
<evidence type="ECO:0000256" key="3">
    <source>
        <dbReference type="ARBA" id="ARBA00004555"/>
    </source>
</evidence>
<dbReference type="InterPro" id="IPR045872">
    <property type="entry name" value="Arf1-5-like"/>
</dbReference>
<feature type="domain" description="Alpha-D-phosphohexomutase alpha/beta/alpha" evidence="22">
    <location>
        <begin position="302"/>
        <end position="445"/>
    </location>
</feature>
<reference evidence="25 26" key="1">
    <citation type="journal article" date="2016" name="BMC Genomics">
        <title>Comparative genomics reveals Cyclospora cayetanensis possesses coccidia-like metabolism and invasion components but unique surface antigens.</title>
        <authorList>
            <person name="Liu S."/>
            <person name="Wang L."/>
            <person name="Zheng H."/>
            <person name="Xu Z."/>
            <person name="Roellig D.M."/>
            <person name="Li N."/>
            <person name="Frace M.A."/>
            <person name="Tang K."/>
            <person name="Arrowood M.J."/>
            <person name="Moss D.M."/>
            <person name="Zhang L."/>
            <person name="Feng Y."/>
            <person name="Xiao L."/>
        </authorList>
    </citation>
    <scope>NUCLEOTIDE SEQUENCE [LARGE SCALE GENOMIC DNA]</scope>
    <source>
        <strain evidence="25 26">CHN_HEN01</strain>
    </source>
</reference>
<keyword evidence="21" id="KW-0732">Signal</keyword>
<dbReference type="GO" id="GO:0005794">
    <property type="term" value="C:Golgi apparatus"/>
    <property type="evidence" value="ECO:0007669"/>
    <property type="project" value="UniProtKB-SubCell"/>
</dbReference>
<keyword evidence="8" id="KW-0597">Phosphoprotein</keyword>
<keyword evidence="17" id="KW-0413">Isomerase</keyword>
<feature type="domain" description="Alpha-D-phosphohexomutase alpha/beta/alpha" evidence="24">
    <location>
        <begin position="621"/>
        <end position="704"/>
    </location>
</feature>
<dbReference type="InterPro" id="IPR005845">
    <property type="entry name" value="A-D-PHexomutase_a/b/a-II"/>
</dbReference>
<evidence type="ECO:0000313" key="25">
    <source>
        <dbReference type="EMBL" id="OEH76509.1"/>
    </source>
</evidence>
<feature type="domain" description="Alpha-D-phosphohexomutase alpha/beta/alpha" evidence="23">
    <location>
        <begin position="494"/>
        <end position="589"/>
    </location>
</feature>
<evidence type="ECO:0000256" key="18">
    <source>
        <dbReference type="ARBA" id="ARBA00023288"/>
    </source>
</evidence>
<dbReference type="PRINTS" id="PR00509">
    <property type="entry name" value="PGMPMM"/>
</dbReference>
<keyword evidence="9" id="KW-0519">Myristate</keyword>
<dbReference type="NCBIfam" id="NF005737">
    <property type="entry name" value="PRK07564.1-1"/>
    <property type="match status" value="1"/>
</dbReference>
<evidence type="ECO:0000256" key="16">
    <source>
        <dbReference type="ARBA" id="ARBA00023134"/>
    </source>
</evidence>
<dbReference type="SMART" id="SM00175">
    <property type="entry name" value="RAB"/>
    <property type="match status" value="1"/>
</dbReference>
<evidence type="ECO:0000256" key="17">
    <source>
        <dbReference type="ARBA" id="ARBA00023235"/>
    </source>
</evidence>
<comment type="similarity">
    <text evidence="4">Belongs to the phosphohexose mutase family.</text>
</comment>
<dbReference type="PANTHER" id="PTHR22573">
    <property type="entry name" value="PHOSPHOHEXOMUTASE FAMILY MEMBER"/>
    <property type="match status" value="1"/>
</dbReference>
<keyword evidence="18" id="KW-0449">Lipoprotein</keyword>
<keyword evidence="15" id="KW-0333">Golgi apparatus</keyword>
<dbReference type="InParanoid" id="A0A1D3CZA9"/>
<feature type="binding site" evidence="19">
    <location>
        <begin position="99"/>
        <end position="106"/>
    </location>
    <ligand>
        <name>GTP</name>
        <dbReference type="ChEBI" id="CHEBI:37565"/>
    </ligand>
</feature>
<evidence type="ECO:0000256" key="10">
    <source>
        <dbReference type="ARBA" id="ARBA00022723"/>
    </source>
</evidence>
<feature type="binding site" evidence="19">
    <location>
        <position position="145"/>
    </location>
    <ligand>
        <name>GTP</name>
        <dbReference type="ChEBI" id="CHEBI:37565"/>
    </ligand>
</feature>
<dbReference type="GO" id="GO:0005975">
    <property type="term" value="P:carbohydrate metabolic process"/>
    <property type="evidence" value="ECO:0007669"/>
    <property type="project" value="InterPro"/>
</dbReference>
<dbReference type="GO" id="GO:0003924">
    <property type="term" value="F:GTPase activity"/>
    <property type="evidence" value="ECO:0007669"/>
    <property type="project" value="InterPro"/>
</dbReference>
<dbReference type="InterPro" id="IPR045244">
    <property type="entry name" value="PGM"/>
</dbReference>
<dbReference type="GO" id="GO:0005525">
    <property type="term" value="F:GTP binding"/>
    <property type="evidence" value="ECO:0007669"/>
    <property type="project" value="UniProtKB-KW"/>
</dbReference>
<evidence type="ECO:0000256" key="9">
    <source>
        <dbReference type="ARBA" id="ARBA00022707"/>
    </source>
</evidence>
<dbReference type="Pfam" id="PF24947">
    <property type="entry name" value="PGM1_C_vert_fung"/>
    <property type="match status" value="1"/>
</dbReference>
<dbReference type="InterPro" id="IPR005846">
    <property type="entry name" value="A-D-PHexomutase_a/b/a-III"/>
</dbReference>
<feature type="binding site" evidence="20">
    <location>
        <position position="123"/>
    </location>
    <ligand>
        <name>Mg(2+)</name>
        <dbReference type="ChEBI" id="CHEBI:18420"/>
    </ligand>
</feature>
<dbReference type="EMBL" id="JROU02001436">
    <property type="protein sequence ID" value="OEH76509.1"/>
    <property type="molecule type" value="Genomic_DNA"/>
</dbReference>
<dbReference type="Gene3D" id="3.40.120.10">
    <property type="entry name" value="Alpha-D-Glucose-1,6-Bisphosphate, subunit A, domain 3"/>
    <property type="match status" value="3"/>
</dbReference>
<comment type="similarity">
    <text evidence="5">Belongs to the small GTPase superfamily. Arf family.</text>
</comment>
<dbReference type="PROSITE" id="PS51417">
    <property type="entry name" value="ARF"/>
    <property type="match status" value="1"/>
</dbReference>
<feature type="binding site" evidence="20">
    <location>
        <position position="106"/>
    </location>
    <ligand>
        <name>Mg(2+)</name>
        <dbReference type="ChEBI" id="CHEBI:18420"/>
    </ligand>
</feature>
<keyword evidence="26" id="KW-1185">Reference proteome</keyword>
<dbReference type="PANTHER" id="PTHR22573:SF2">
    <property type="entry name" value="PHOSPHOGLUCOMUTASE"/>
    <property type="match status" value="1"/>
</dbReference>
<dbReference type="CDD" id="cd04150">
    <property type="entry name" value="Arf1_5_like"/>
    <property type="match status" value="1"/>
</dbReference>
<dbReference type="FunFam" id="3.30.310.50:FF:000002">
    <property type="entry name" value="Phosphoglucomutase 5"/>
    <property type="match status" value="1"/>
</dbReference>
<dbReference type="GO" id="GO:0000287">
    <property type="term" value="F:magnesium ion binding"/>
    <property type="evidence" value="ECO:0007669"/>
    <property type="project" value="InterPro"/>
</dbReference>
<dbReference type="VEuPathDB" id="ToxoDB:LOC113147462"/>
<feature type="chain" id="PRO_5008914034" description="phosphoglucomutase (alpha-D-glucose-1,6-bisphosphate-dependent)" evidence="21">
    <location>
        <begin position="27"/>
        <end position="894"/>
    </location>
</feature>
<dbReference type="InterPro" id="IPR016055">
    <property type="entry name" value="A-D-PHexomutase_a/b/a-I/II/III"/>
</dbReference>
<dbReference type="InterPro" id="IPR016066">
    <property type="entry name" value="A-D-PHexomutase_CS"/>
</dbReference>
<evidence type="ECO:0000259" key="24">
    <source>
        <dbReference type="Pfam" id="PF02880"/>
    </source>
</evidence>
<dbReference type="Pfam" id="PF02880">
    <property type="entry name" value="PGM_PMM_III"/>
    <property type="match status" value="1"/>
</dbReference>
<dbReference type="InterPro" id="IPR005844">
    <property type="entry name" value="A-D-PHexomutase_a/b/a-I"/>
</dbReference>
<dbReference type="Gene3D" id="3.40.50.300">
    <property type="entry name" value="P-loop containing nucleotide triphosphate hydrolases"/>
    <property type="match status" value="1"/>
</dbReference>
<evidence type="ECO:0000256" key="4">
    <source>
        <dbReference type="ARBA" id="ARBA00010231"/>
    </source>
</evidence>
<evidence type="ECO:0000256" key="11">
    <source>
        <dbReference type="ARBA" id="ARBA00022741"/>
    </source>
</evidence>
<dbReference type="VEuPathDB" id="ToxoDB:cyc_00867"/>
<gene>
    <name evidence="25" type="ORF">cyc_00867</name>
</gene>
<feature type="binding site" evidence="19">
    <location>
        <begin position="201"/>
        <end position="204"/>
    </location>
    <ligand>
        <name>GTP</name>
        <dbReference type="ChEBI" id="CHEBI:37565"/>
    </ligand>
</feature>
<dbReference type="Pfam" id="PF02878">
    <property type="entry name" value="PGM_PMM_I"/>
    <property type="match status" value="1"/>
</dbReference>
<evidence type="ECO:0000313" key="26">
    <source>
        <dbReference type="Proteomes" id="UP000095192"/>
    </source>
</evidence>
<dbReference type="SUPFAM" id="SSF55957">
    <property type="entry name" value="Phosphoglucomutase, C-terminal domain"/>
    <property type="match status" value="1"/>
</dbReference>
<comment type="subcellular location">
    <subcellularLocation>
        <location evidence="3">Golgi apparatus</location>
    </subcellularLocation>
</comment>
<evidence type="ECO:0000256" key="14">
    <source>
        <dbReference type="ARBA" id="ARBA00022927"/>
    </source>
</evidence>
<protein>
    <recommendedName>
        <fullName evidence="6">phosphoglucomutase (alpha-D-glucose-1,6-bisphosphate-dependent)</fullName>
        <ecNumber evidence="6">5.4.2.2</ecNumber>
    </recommendedName>
</protein>
<dbReference type="FunFam" id="3.40.120.10:FF:000004">
    <property type="entry name" value="Phosphoglucomutase 5"/>
    <property type="match status" value="1"/>
</dbReference>
<evidence type="ECO:0000256" key="13">
    <source>
        <dbReference type="ARBA" id="ARBA00022892"/>
    </source>
</evidence>
<dbReference type="SMART" id="SM00178">
    <property type="entry name" value="SAR"/>
    <property type="match status" value="1"/>
</dbReference>
<keyword evidence="11 19" id="KW-0547">Nucleotide-binding</keyword>
<keyword evidence="10 20" id="KW-0479">Metal-binding</keyword>
<evidence type="ECO:0000256" key="1">
    <source>
        <dbReference type="ARBA" id="ARBA00000443"/>
    </source>
</evidence>
<evidence type="ECO:0000256" key="19">
    <source>
        <dbReference type="PIRSR" id="PIRSR606689-1"/>
    </source>
</evidence>
<keyword evidence="16 19" id="KW-0342">GTP-binding</keyword>
<dbReference type="Gene3D" id="3.30.310.50">
    <property type="entry name" value="Alpha-D-phosphohexomutase, C-terminal domain"/>
    <property type="match status" value="1"/>
</dbReference>
<sequence length="894" mass="99306">MGVLKKLVKSSFSPWAVFLICLGGMAEVREPLAPPCLQLVLTDIQWAQGYKLVKWRQECFAAGTPTFNTLLAVVTMGLSISRLLSRIFGKREMRILMVGLDAAGKTTILYKLKLGEVVTTIPTIGFNVETVEFKNISFTVWDVGGQDKIRPLWRHYFSNTHGIIFVVDSNDRERIVDAKEELHRMLGEDELRDAVLLVFANKQDLPNAMSVPEITDKLMLYSIRHRHWYIQSACATAGDGLFEGLEWLSTTLANKSLRTSGNFSGSKWQISRQQFSGCVAGKYSGVHPESASVRATTPFEGQKPGTSGLRKKTREFMQPGYLSNYVQAVFDCLPESEVRGGTMLVAGDGRYFCEAAIKKIVSIAAGNGVGRVWIAKDGLATTPACSAILRLREKSVAFGGFILTASHNPGGIDADFGVKYNTGNGAPALESLTNMIYERTKTVQEIKHVKLLDFDLDTYGIKVLIKDQFIAEVIDGTEDWLHLMKAVFHFPSIRRLIQSPSFSFVFDGMHGVAGPTAERLFVQELGADSMSLRACNPLPDFGGHHPDPNLVYAKELVDIMKFFNPEQVDSNTPLFGAAADGDCDRNMILGRGFFVTPSDSVAIIAQYAEKVIPFFMKNKDGTGGLKGLARSMPTSMALDSVAKKLGKDVYETPTGWKYFTNLMDAGRLSICGEESFGTGSMHVREKDGLWAVLCWLSILAYRNGLMDNVEEELEMQKRGETPAIPSPEKIENFVGVQQIVEEFWKDFGRNYYMRYDYENKSSSSASQMMSMLKSLTSASQEDLKKHIKATVPKELRGKLQAEKIDVFKYTDPIDGSVADDQGIRLYFPKGRAIWRLSGTGSSGATIRMYFELVEDRPDYLLKNPKDILADLIAYAIAFCKIKEYVGTDIPTVIT</sequence>
<evidence type="ECO:0000256" key="5">
    <source>
        <dbReference type="ARBA" id="ARBA00010290"/>
    </source>
</evidence>
<dbReference type="VEuPathDB" id="ToxoDB:LOC34617965"/>
<feature type="signal peptide" evidence="21">
    <location>
        <begin position="1"/>
        <end position="26"/>
    </location>
</feature>
<dbReference type="SUPFAM" id="SSF52540">
    <property type="entry name" value="P-loop containing nucleoside triphosphate hydrolases"/>
    <property type="match status" value="1"/>
</dbReference>
<dbReference type="InterPro" id="IPR027417">
    <property type="entry name" value="P-loop_NTPase"/>
</dbReference>
<evidence type="ECO:0000256" key="7">
    <source>
        <dbReference type="ARBA" id="ARBA00022448"/>
    </source>
</evidence>
<organism evidence="25 26">
    <name type="scientific">Cyclospora cayetanensis</name>
    <dbReference type="NCBI Taxonomy" id="88456"/>
    <lineage>
        <taxon>Eukaryota</taxon>
        <taxon>Sar</taxon>
        <taxon>Alveolata</taxon>
        <taxon>Apicomplexa</taxon>
        <taxon>Conoidasida</taxon>
        <taxon>Coccidia</taxon>
        <taxon>Eucoccidiorida</taxon>
        <taxon>Eimeriorina</taxon>
        <taxon>Eimeriidae</taxon>
        <taxon>Cyclospora</taxon>
    </lineage>
</organism>
<dbReference type="NCBIfam" id="TIGR00231">
    <property type="entry name" value="small_GTP"/>
    <property type="match status" value="1"/>
</dbReference>
<evidence type="ECO:0000256" key="20">
    <source>
        <dbReference type="PIRSR" id="PIRSR606689-2"/>
    </source>
</evidence>
<dbReference type="GO" id="GO:0016192">
    <property type="term" value="P:vesicle-mediated transport"/>
    <property type="evidence" value="ECO:0007669"/>
    <property type="project" value="UniProtKB-KW"/>
</dbReference>
<dbReference type="GO" id="GO:0004614">
    <property type="term" value="F:phosphoglucomutase activity"/>
    <property type="evidence" value="ECO:0007669"/>
    <property type="project" value="UniProtKB-EC"/>
</dbReference>
<evidence type="ECO:0000256" key="8">
    <source>
        <dbReference type="ARBA" id="ARBA00022553"/>
    </source>
</evidence>
<keyword evidence="14" id="KW-0653">Protein transport</keyword>
<evidence type="ECO:0000256" key="15">
    <source>
        <dbReference type="ARBA" id="ARBA00023034"/>
    </source>
</evidence>
<evidence type="ECO:0000259" key="23">
    <source>
        <dbReference type="Pfam" id="PF02879"/>
    </source>
</evidence>
<proteinExistence type="inferred from homology"/>
<keyword evidence="7" id="KW-0813">Transport</keyword>
<dbReference type="SUPFAM" id="SSF53738">
    <property type="entry name" value="Phosphoglucomutase, first 3 domains"/>
    <property type="match status" value="3"/>
</dbReference>
<dbReference type="InterPro" id="IPR036900">
    <property type="entry name" value="A-D-PHexomutase_C_sf"/>
</dbReference>
<keyword evidence="12 20" id="KW-0460">Magnesium</keyword>